<feature type="region of interest" description="Disordered" evidence="1">
    <location>
        <begin position="97"/>
        <end position="230"/>
    </location>
</feature>
<feature type="compositionally biased region" description="Basic and acidic residues" evidence="1">
    <location>
        <begin position="186"/>
        <end position="196"/>
    </location>
</feature>
<dbReference type="Proteomes" id="UP000184330">
    <property type="component" value="Unassembled WGS sequence"/>
</dbReference>
<dbReference type="Pfam" id="PF12720">
    <property type="entry name" value="DUF3807"/>
    <property type="match status" value="1"/>
</dbReference>
<feature type="compositionally biased region" description="Basic residues" evidence="1">
    <location>
        <begin position="164"/>
        <end position="180"/>
    </location>
</feature>
<evidence type="ECO:0000256" key="1">
    <source>
        <dbReference type="SAM" id="MobiDB-lite"/>
    </source>
</evidence>
<keyword evidence="3" id="KW-1185">Reference proteome</keyword>
<evidence type="ECO:0000313" key="3">
    <source>
        <dbReference type="Proteomes" id="UP000184330"/>
    </source>
</evidence>
<feature type="compositionally biased region" description="Basic and acidic residues" evidence="1">
    <location>
        <begin position="99"/>
        <end position="110"/>
    </location>
</feature>
<name>A0A1L7WR89_9HELO</name>
<organism evidence="2 3">
    <name type="scientific">Phialocephala subalpina</name>
    <dbReference type="NCBI Taxonomy" id="576137"/>
    <lineage>
        <taxon>Eukaryota</taxon>
        <taxon>Fungi</taxon>
        <taxon>Dikarya</taxon>
        <taxon>Ascomycota</taxon>
        <taxon>Pezizomycotina</taxon>
        <taxon>Leotiomycetes</taxon>
        <taxon>Helotiales</taxon>
        <taxon>Mollisiaceae</taxon>
        <taxon>Phialocephala</taxon>
        <taxon>Phialocephala fortinii species complex</taxon>
    </lineage>
</organism>
<dbReference type="PANTHER" id="PTHR40642:SF1">
    <property type="entry name" value="YALI0F31295P"/>
    <property type="match status" value="1"/>
</dbReference>
<reference evidence="2 3" key="1">
    <citation type="submission" date="2016-03" db="EMBL/GenBank/DDBJ databases">
        <authorList>
            <person name="Ploux O."/>
        </authorList>
    </citation>
    <scope>NUCLEOTIDE SEQUENCE [LARGE SCALE GENOMIC DNA]</scope>
    <source>
        <strain evidence="2 3">UAMH 11012</strain>
    </source>
</reference>
<dbReference type="AlphaFoldDB" id="A0A1L7WR89"/>
<dbReference type="InterPro" id="IPR024526">
    <property type="entry name" value="DUF3807"/>
</dbReference>
<protein>
    <submittedName>
        <fullName evidence="2">Uncharacterized protein</fullName>
    </submittedName>
</protein>
<evidence type="ECO:0000313" key="2">
    <source>
        <dbReference type="EMBL" id="CZR55283.1"/>
    </source>
</evidence>
<feature type="compositionally biased region" description="Polar residues" evidence="1">
    <location>
        <begin position="150"/>
        <end position="163"/>
    </location>
</feature>
<proteinExistence type="predicted"/>
<sequence>MAAPIISPVRLPIESASPTVNSFQDELAAFHATHFSPTAVEHFATNFLGPVEEEQYAEEEEEDDGLGYYEDGTKRTLTDEQIAIFRHSEIQALLRERRKAAEAKEDRVEPEPEPPIIGPIQPEKRSNDLEVKAVSEEGEYEDGELGSLTDAPTPTSQSSNHKQPFSKRKAKKGERGKQRGYFKQNVKPDMRKRTWDVVDEGLGSLDYEEGSSTAAPTYGAQRRRITYDDD</sequence>
<dbReference type="STRING" id="576137.A0A1L7WR89"/>
<dbReference type="PANTHER" id="PTHR40642">
    <property type="entry name" value="YALI0F31295P"/>
    <property type="match status" value="1"/>
</dbReference>
<dbReference type="OrthoDB" id="5422320at2759"/>
<accession>A0A1L7WR89</accession>
<feature type="compositionally biased region" description="Basic and acidic residues" evidence="1">
    <location>
        <begin position="122"/>
        <end position="135"/>
    </location>
</feature>
<gene>
    <name evidence="2" type="ORF">PAC_05170</name>
</gene>
<dbReference type="EMBL" id="FJOG01000006">
    <property type="protein sequence ID" value="CZR55283.1"/>
    <property type="molecule type" value="Genomic_DNA"/>
</dbReference>